<feature type="domain" description="GGDEF" evidence="2">
    <location>
        <begin position="170"/>
        <end position="301"/>
    </location>
</feature>
<evidence type="ECO:0000259" key="1">
    <source>
        <dbReference type="PROSITE" id="PS50112"/>
    </source>
</evidence>
<dbReference type="InterPro" id="IPR043128">
    <property type="entry name" value="Rev_trsase/Diguanyl_cyclase"/>
</dbReference>
<dbReference type="SUPFAM" id="SSF55073">
    <property type="entry name" value="Nucleotide cyclase"/>
    <property type="match status" value="1"/>
</dbReference>
<accession>A0A4R1PQ17</accession>
<feature type="domain" description="PAS" evidence="1">
    <location>
        <begin position="9"/>
        <end position="49"/>
    </location>
</feature>
<gene>
    <name evidence="3" type="ORF">EV210_11759</name>
</gene>
<sequence>MDSLNSSCKQILDNLFDGVYCLDTNKQVTFWNRSAELITGYTSSEAIANMHCTNMLAHIDQNGENLCESQCPISLTLQDGLTRELNVFFRHKKGYRVPVSIRIFPLWAEDGSIAGVVEAFVDNSPHETLFRELEQLKDKANIDQLTGMFTRRYGEIILNAKLAEHQLGGRCMAVLFADIDKFKTVNDTYGHPIGDFVLKTISKTLSSAIREGDYVIRWGGEELLIVLTGTFTSALLDRIANKLRMLVQQTPISITGYSLEVTISIGATLATSADTLETLVNRADTLMYQSKRAGRNRATIG</sequence>
<dbReference type="AlphaFoldDB" id="A0A4R1PQ17"/>
<evidence type="ECO:0000313" key="3">
    <source>
        <dbReference type="EMBL" id="TCL33601.1"/>
    </source>
</evidence>
<dbReference type="PANTHER" id="PTHR46663:SF4">
    <property type="entry name" value="DIGUANYLATE CYCLASE DGCT-RELATED"/>
    <property type="match status" value="1"/>
</dbReference>
<dbReference type="OrthoDB" id="1677693at2"/>
<dbReference type="Gene3D" id="3.30.70.270">
    <property type="match status" value="1"/>
</dbReference>
<dbReference type="EMBL" id="SLUI01000017">
    <property type="protein sequence ID" value="TCL33601.1"/>
    <property type="molecule type" value="Genomic_DNA"/>
</dbReference>
<dbReference type="SUPFAM" id="SSF55785">
    <property type="entry name" value="PYP-like sensor domain (PAS domain)"/>
    <property type="match status" value="1"/>
</dbReference>
<reference evidence="3 4" key="1">
    <citation type="submission" date="2019-03" db="EMBL/GenBank/DDBJ databases">
        <title>Genomic Encyclopedia of Type Strains, Phase IV (KMG-IV): sequencing the most valuable type-strain genomes for metagenomic binning, comparative biology and taxonomic classification.</title>
        <authorList>
            <person name="Goeker M."/>
        </authorList>
    </citation>
    <scope>NUCLEOTIDE SEQUENCE [LARGE SCALE GENOMIC DNA]</scope>
    <source>
        <strain evidence="3 4">DSM 15969</strain>
    </source>
</reference>
<dbReference type="FunFam" id="3.30.70.270:FF:000001">
    <property type="entry name" value="Diguanylate cyclase domain protein"/>
    <property type="match status" value="1"/>
</dbReference>
<dbReference type="PROSITE" id="PS50887">
    <property type="entry name" value="GGDEF"/>
    <property type="match status" value="1"/>
</dbReference>
<dbReference type="Pfam" id="PF00990">
    <property type="entry name" value="GGDEF"/>
    <property type="match status" value="1"/>
</dbReference>
<organism evidence="3 4">
    <name type="scientific">Anaerospora hongkongensis</name>
    <dbReference type="NCBI Taxonomy" id="244830"/>
    <lineage>
        <taxon>Bacteria</taxon>
        <taxon>Bacillati</taxon>
        <taxon>Bacillota</taxon>
        <taxon>Negativicutes</taxon>
        <taxon>Selenomonadales</taxon>
        <taxon>Sporomusaceae</taxon>
        <taxon>Anaerospora</taxon>
    </lineage>
</organism>
<name>A0A4R1PQ17_9FIRM</name>
<dbReference type="InterPro" id="IPR035965">
    <property type="entry name" value="PAS-like_dom_sf"/>
</dbReference>
<dbReference type="CDD" id="cd00130">
    <property type="entry name" value="PAS"/>
    <property type="match status" value="1"/>
</dbReference>
<evidence type="ECO:0000259" key="2">
    <source>
        <dbReference type="PROSITE" id="PS50887"/>
    </source>
</evidence>
<dbReference type="PROSITE" id="PS50112">
    <property type="entry name" value="PAS"/>
    <property type="match status" value="1"/>
</dbReference>
<dbReference type="Pfam" id="PF13426">
    <property type="entry name" value="PAS_9"/>
    <property type="match status" value="1"/>
</dbReference>
<keyword evidence="4" id="KW-1185">Reference proteome</keyword>
<dbReference type="Proteomes" id="UP000295063">
    <property type="component" value="Unassembled WGS sequence"/>
</dbReference>
<dbReference type="InterPro" id="IPR000160">
    <property type="entry name" value="GGDEF_dom"/>
</dbReference>
<evidence type="ECO:0000313" key="4">
    <source>
        <dbReference type="Proteomes" id="UP000295063"/>
    </source>
</evidence>
<dbReference type="CDD" id="cd01949">
    <property type="entry name" value="GGDEF"/>
    <property type="match status" value="1"/>
</dbReference>
<dbReference type="NCBIfam" id="TIGR00229">
    <property type="entry name" value="sensory_box"/>
    <property type="match status" value="1"/>
</dbReference>
<protein>
    <submittedName>
        <fullName evidence="3">PAS domain S-box-containing protein/diguanylate cyclase (GGDEF)-like protein</fullName>
    </submittedName>
</protein>
<dbReference type="InterPro" id="IPR052163">
    <property type="entry name" value="DGC-Regulatory_Protein"/>
</dbReference>
<comment type="caution">
    <text evidence="3">The sequence shown here is derived from an EMBL/GenBank/DDBJ whole genome shotgun (WGS) entry which is preliminary data.</text>
</comment>
<dbReference type="InterPro" id="IPR000014">
    <property type="entry name" value="PAS"/>
</dbReference>
<proteinExistence type="predicted"/>
<dbReference type="InterPro" id="IPR029787">
    <property type="entry name" value="Nucleotide_cyclase"/>
</dbReference>
<dbReference type="SMART" id="SM00267">
    <property type="entry name" value="GGDEF"/>
    <property type="match status" value="1"/>
</dbReference>
<dbReference type="NCBIfam" id="TIGR00254">
    <property type="entry name" value="GGDEF"/>
    <property type="match status" value="1"/>
</dbReference>
<dbReference type="PANTHER" id="PTHR46663">
    <property type="entry name" value="DIGUANYLATE CYCLASE DGCT-RELATED"/>
    <property type="match status" value="1"/>
</dbReference>
<dbReference type="Gene3D" id="3.30.450.20">
    <property type="entry name" value="PAS domain"/>
    <property type="match status" value="1"/>
</dbReference>
<dbReference type="RefSeq" id="WP_132083091.1">
    <property type="nucleotide sequence ID" value="NZ_SLUI01000017.1"/>
</dbReference>